<evidence type="ECO:0000313" key="6">
    <source>
        <dbReference type="EMBL" id="KPV53470.1"/>
    </source>
</evidence>
<feature type="active site" evidence="3">
    <location>
        <position position="250"/>
    </location>
</feature>
<dbReference type="PATRIC" id="fig|186479.3.peg.5067"/>
<evidence type="ECO:0000256" key="2">
    <source>
        <dbReference type="ARBA" id="ARBA00023002"/>
    </source>
</evidence>
<dbReference type="AlphaFoldDB" id="A0A0P9DTH2"/>
<keyword evidence="2 4" id="KW-0560">Oxidoreductase</keyword>
<accession>A0A0P9DTH2</accession>
<dbReference type="PROSITE" id="PS00687">
    <property type="entry name" value="ALDEHYDE_DEHYDR_GLU"/>
    <property type="match status" value="1"/>
</dbReference>
<evidence type="ECO:0000313" key="7">
    <source>
        <dbReference type="Proteomes" id="UP000050509"/>
    </source>
</evidence>
<reference evidence="6 7" key="1">
    <citation type="submission" date="2015-09" db="EMBL/GenBank/DDBJ databases">
        <title>Draft genome sequence of Kouleothrix aurantiaca JCM 19913.</title>
        <authorList>
            <person name="Hemp J."/>
        </authorList>
    </citation>
    <scope>NUCLEOTIDE SEQUENCE [LARGE SCALE GENOMIC DNA]</scope>
    <source>
        <strain evidence="6 7">COM-B</strain>
    </source>
</reference>
<dbReference type="InterPro" id="IPR016160">
    <property type="entry name" value="Ald_DH_CS_CYS"/>
</dbReference>
<sequence length="485" mass="50954">MPEQYRNFIGGEWVAASGGDWIDVRNPADTDDVPGSVPASTVADVQAAIAAARAAFPKWAGLTPPERGRVLYRAANLMESKTDEWASALTREEGKTRLESQREVVRSVELFRYFAGEAWRVGGDMLPADTPNTLLYSTRVPLGVCAIITPWNFPLSIPVWKIAPALVVGNTVVFKPASTTPIMAIMLTQLLHEAGLPAGVLNVVTGAGGALGDALVTDAGVDAVSFTGSYSVGHALYQKTAPRLTRTHLEMGGKNPVIVAADADLDKAVQIVAASGFGLTGQACTAASRVIVERPVLREFTDRLVAAARSLKVGPGLSDGIQMGPAVSKGQLATDLEYIEIARGEGAEVLADGGAPDGSAFARGHFVQPTVIAKITPDMRIAQEEVFGPVVGLLEAGDLEEALAIANNTSYGLSAGIVTTDLRRAIRFAERAEAGMVKVNQGTVGASIQAPFGGFKNSGSGMFREMGKGAVEFFTKVKTVYIDGQ</sequence>
<dbReference type="EMBL" id="LJCR01000250">
    <property type="protein sequence ID" value="KPV53470.1"/>
    <property type="molecule type" value="Genomic_DNA"/>
</dbReference>
<keyword evidence="7" id="KW-1185">Reference proteome</keyword>
<dbReference type="Gene3D" id="3.40.605.10">
    <property type="entry name" value="Aldehyde Dehydrogenase, Chain A, domain 1"/>
    <property type="match status" value="1"/>
</dbReference>
<dbReference type="PROSITE" id="PS00070">
    <property type="entry name" value="ALDEHYDE_DEHYDR_CYS"/>
    <property type="match status" value="1"/>
</dbReference>
<organism evidence="6 7">
    <name type="scientific">Kouleothrix aurantiaca</name>
    <dbReference type="NCBI Taxonomy" id="186479"/>
    <lineage>
        <taxon>Bacteria</taxon>
        <taxon>Bacillati</taxon>
        <taxon>Chloroflexota</taxon>
        <taxon>Chloroflexia</taxon>
        <taxon>Chloroflexales</taxon>
        <taxon>Roseiflexineae</taxon>
        <taxon>Roseiflexaceae</taxon>
        <taxon>Kouleothrix</taxon>
    </lineage>
</organism>
<comment type="caution">
    <text evidence="6">The sequence shown here is derived from an EMBL/GenBank/DDBJ whole genome shotgun (WGS) entry which is preliminary data.</text>
</comment>
<dbReference type="Pfam" id="PF00171">
    <property type="entry name" value="Aldedh"/>
    <property type="match status" value="1"/>
</dbReference>
<dbReference type="GO" id="GO:0016620">
    <property type="term" value="F:oxidoreductase activity, acting on the aldehyde or oxo group of donors, NAD or NADP as acceptor"/>
    <property type="evidence" value="ECO:0007669"/>
    <property type="project" value="InterPro"/>
</dbReference>
<gene>
    <name evidence="6" type="ORF">SE17_09470</name>
</gene>
<feature type="domain" description="Aldehyde dehydrogenase" evidence="5">
    <location>
        <begin position="13"/>
        <end position="480"/>
    </location>
</feature>
<dbReference type="InterPro" id="IPR016162">
    <property type="entry name" value="Ald_DH_N"/>
</dbReference>
<evidence type="ECO:0000259" key="5">
    <source>
        <dbReference type="Pfam" id="PF00171"/>
    </source>
</evidence>
<dbReference type="InterPro" id="IPR016163">
    <property type="entry name" value="Ald_DH_C"/>
</dbReference>
<dbReference type="Gene3D" id="3.40.309.10">
    <property type="entry name" value="Aldehyde Dehydrogenase, Chain A, domain 2"/>
    <property type="match status" value="1"/>
</dbReference>
<evidence type="ECO:0000256" key="3">
    <source>
        <dbReference type="PROSITE-ProRule" id="PRU10007"/>
    </source>
</evidence>
<dbReference type="InterPro" id="IPR016161">
    <property type="entry name" value="Ald_DH/histidinol_DH"/>
</dbReference>
<name>A0A0P9DTH2_9CHLR</name>
<dbReference type="InterPro" id="IPR015590">
    <property type="entry name" value="Aldehyde_DH_dom"/>
</dbReference>
<dbReference type="PANTHER" id="PTHR11699">
    <property type="entry name" value="ALDEHYDE DEHYDROGENASE-RELATED"/>
    <property type="match status" value="1"/>
</dbReference>
<dbReference type="FunFam" id="3.40.605.10:FF:000007">
    <property type="entry name" value="NAD/NADP-dependent betaine aldehyde dehydrogenase"/>
    <property type="match status" value="1"/>
</dbReference>
<protein>
    <submittedName>
        <fullName evidence="6">Aldehyde dehydrogenase</fullName>
    </submittedName>
</protein>
<dbReference type="Proteomes" id="UP000050509">
    <property type="component" value="Unassembled WGS sequence"/>
</dbReference>
<dbReference type="InterPro" id="IPR029510">
    <property type="entry name" value="Ald_DH_CS_GLU"/>
</dbReference>
<evidence type="ECO:0000256" key="4">
    <source>
        <dbReference type="RuleBase" id="RU003345"/>
    </source>
</evidence>
<comment type="similarity">
    <text evidence="1 4">Belongs to the aldehyde dehydrogenase family.</text>
</comment>
<dbReference type="SUPFAM" id="SSF53720">
    <property type="entry name" value="ALDH-like"/>
    <property type="match status" value="1"/>
</dbReference>
<proteinExistence type="inferred from homology"/>
<evidence type="ECO:0000256" key="1">
    <source>
        <dbReference type="ARBA" id="ARBA00009986"/>
    </source>
</evidence>